<dbReference type="EMBL" id="JARPMG010000003">
    <property type="protein sequence ID" value="KAJ8101979.1"/>
    <property type="molecule type" value="Genomic_DNA"/>
</dbReference>
<dbReference type="RefSeq" id="XP_056045429.1">
    <property type="nucleotide sequence ID" value="XM_056187028.1"/>
</dbReference>
<comment type="caution">
    <text evidence="1">The sequence shown here is derived from an EMBL/GenBank/DDBJ whole genome shotgun (WGS) entry which is preliminary data.</text>
</comment>
<keyword evidence="2" id="KW-1185">Reference proteome</keyword>
<dbReference type="Proteomes" id="UP001217417">
    <property type="component" value="Unassembled WGS sequence"/>
</dbReference>
<dbReference type="GeneID" id="80882194"/>
<accession>A0AAD7VUM2</accession>
<organism evidence="1 2">
    <name type="scientific">Lipomyces tetrasporus</name>
    <dbReference type="NCBI Taxonomy" id="54092"/>
    <lineage>
        <taxon>Eukaryota</taxon>
        <taxon>Fungi</taxon>
        <taxon>Dikarya</taxon>
        <taxon>Ascomycota</taxon>
        <taxon>Saccharomycotina</taxon>
        <taxon>Lipomycetes</taxon>
        <taxon>Lipomycetales</taxon>
        <taxon>Lipomycetaceae</taxon>
        <taxon>Lipomyces</taxon>
    </lineage>
</organism>
<sequence length="99" mass="11268">MLDSAGVICRSVNHIVSHASNGAILNMMFPFHIAYYVIQDPLERGWIWNELRRMSDMGIPISLADINSGHEEWQKFKSLDVCPGCGEHIRQGMHSFCFC</sequence>
<gene>
    <name evidence="1" type="ORF">POJ06DRAFT_248404</name>
</gene>
<evidence type="ECO:0000313" key="1">
    <source>
        <dbReference type="EMBL" id="KAJ8101979.1"/>
    </source>
</evidence>
<name>A0AAD7VUM2_9ASCO</name>
<reference evidence="1" key="1">
    <citation type="submission" date="2023-03" db="EMBL/GenBank/DDBJ databases">
        <title>Near-Complete genome sequence of Lipomyces tetrasporous NRRL Y-64009, an oleaginous yeast capable of growing on lignocellulosic hydrolysates.</title>
        <authorList>
            <consortium name="Lawrence Berkeley National Laboratory"/>
            <person name="Jagtap S.S."/>
            <person name="Liu J.-J."/>
            <person name="Walukiewicz H.E."/>
            <person name="Pangilinan J."/>
            <person name="Lipzen A."/>
            <person name="Ahrendt S."/>
            <person name="Koriabine M."/>
            <person name="Cobaugh K."/>
            <person name="Salamov A."/>
            <person name="Yoshinaga Y."/>
            <person name="Ng V."/>
            <person name="Daum C."/>
            <person name="Grigoriev I.V."/>
            <person name="Slininger P.J."/>
            <person name="Dien B.S."/>
            <person name="Jin Y.-S."/>
            <person name="Rao C.V."/>
        </authorList>
    </citation>
    <scope>NUCLEOTIDE SEQUENCE</scope>
    <source>
        <strain evidence="1">NRRL Y-64009</strain>
    </source>
</reference>
<proteinExistence type="predicted"/>
<dbReference type="AlphaFoldDB" id="A0AAD7VUM2"/>
<protein>
    <submittedName>
        <fullName evidence="1">Uncharacterized protein</fullName>
    </submittedName>
</protein>
<evidence type="ECO:0000313" key="2">
    <source>
        <dbReference type="Proteomes" id="UP001217417"/>
    </source>
</evidence>